<proteinExistence type="predicted"/>
<dbReference type="InterPro" id="IPR026664">
    <property type="entry name" value="Stereocilin-rel"/>
</dbReference>
<keyword evidence="2" id="KW-0325">Glycoprotein</keyword>
<dbReference type="OrthoDB" id="8195838at2759"/>
<dbReference type="PANTHER" id="PTHR23412:SF17">
    <property type="entry name" value="OTOANCORIN"/>
    <property type="match status" value="1"/>
</dbReference>
<evidence type="ECO:0000313" key="3">
    <source>
        <dbReference type="Proteomes" id="UP000515158"/>
    </source>
</evidence>
<reference evidence="4" key="1">
    <citation type="submission" date="2025-08" db="UniProtKB">
        <authorList>
            <consortium name="RefSeq"/>
        </authorList>
    </citation>
    <scope>IDENTIFICATION</scope>
    <source>
        <tissue evidence="4">Total insect</tissue>
    </source>
</reference>
<evidence type="ECO:0000256" key="2">
    <source>
        <dbReference type="ARBA" id="ARBA00023180"/>
    </source>
</evidence>
<evidence type="ECO:0000313" key="4">
    <source>
        <dbReference type="RefSeq" id="XP_034238313.1"/>
    </source>
</evidence>
<dbReference type="PANTHER" id="PTHR23412">
    <property type="entry name" value="STEREOCILIN RELATED"/>
    <property type="match status" value="1"/>
</dbReference>
<organism evidence="4">
    <name type="scientific">Thrips palmi</name>
    <name type="common">Melon thrips</name>
    <dbReference type="NCBI Taxonomy" id="161013"/>
    <lineage>
        <taxon>Eukaryota</taxon>
        <taxon>Metazoa</taxon>
        <taxon>Ecdysozoa</taxon>
        <taxon>Arthropoda</taxon>
        <taxon>Hexapoda</taxon>
        <taxon>Insecta</taxon>
        <taxon>Pterygota</taxon>
        <taxon>Neoptera</taxon>
        <taxon>Paraneoptera</taxon>
        <taxon>Thysanoptera</taxon>
        <taxon>Terebrantia</taxon>
        <taxon>Thripoidea</taxon>
        <taxon>Thripidae</taxon>
        <taxon>Thrips</taxon>
    </lineage>
</organism>
<dbReference type="RefSeq" id="XP_034238313.1">
    <property type="nucleotide sequence ID" value="XM_034382422.1"/>
</dbReference>
<dbReference type="GO" id="GO:0007160">
    <property type="term" value="P:cell-matrix adhesion"/>
    <property type="evidence" value="ECO:0007669"/>
    <property type="project" value="TreeGrafter"/>
</dbReference>
<gene>
    <name evidence="4" type="primary">LOC117643493</name>
</gene>
<evidence type="ECO:0000256" key="1">
    <source>
        <dbReference type="ARBA" id="ARBA00022729"/>
    </source>
</evidence>
<accession>A0A6P8YF11</accession>
<dbReference type="KEGG" id="tpal:117643493"/>
<dbReference type="GeneID" id="117643493"/>
<sequence length="216" mass="22577">MIPDETIRLLGWVAAGIPPDHLANLSLSEIDTVATLGAFHNLSTEQVGKVFSLAAAKRDRMLRCSKWQLSTLAESVRMQWSAKEPEDLSHLDLAALNHILCGFNASDIGRIHADAYKEAASSLSLLRCPGMPGAVPLPGAGDGSTPGVVMVPGVDPGGGTLPVRALALLAESGDAFGDPSGWGASTAFQQTLKKPALLVHSQSNEIITDFMAGSNP</sequence>
<keyword evidence="3" id="KW-1185">Reference proteome</keyword>
<dbReference type="Proteomes" id="UP000515158">
    <property type="component" value="Unplaced"/>
</dbReference>
<keyword evidence="1" id="KW-0732">Signal</keyword>
<dbReference type="GO" id="GO:0009986">
    <property type="term" value="C:cell surface"/>
    <property type="evidence" value="ECO:0007669"/>
    <property type="project" value="TreeGrafter"/>
</dbReference>
<dbReference type="AlphaFoldDB" id="A0A6P8YF11"/>
<name>A0A6P8YF11_THRPL</name>
<dbReference type="InParanoid" id="A0A6P8YF11"/>
<protein>
    <submittedName>
        <fullName evidence="4">Uncharacterized protein LOC117643493</fullName>
    </submittedName>
</protein>